<dbReference type="PIRSF" id="PIRSF015417">
    <property type="entry name" value="T31B5_30_vWA"/>
    <property type="match status" value="1"/>
</dbReference>
<dbReference type="InterPro" id="IPR011205">
    <property type="entry name" value="UCP015417_vWA"/>
</dbReference>
<dbReference type="PANTHER" id="PTHR31373">
    <property type="entry name" value="OS06G0652100 PROTEIN"/>
    <property type="match status" value="1"/>
</dbReference>
<reference evidence="3 4" key="1">
    <citation type="journal article" date="2019" name="Sci. Rep.">
        <title>Nanopore sequencing improves the draft genome of the human pathogenic amoeba Naegleria fowleri.</title>
        <authorList>
            <person name="Liechti N."/>
            <person name="Schurch N."/>
            <person name="Bruggmann R."/>
            <person name="Wittwer M."/>
        </authorList>
    </citation>
    <scope>NUCLEOTIDE SEQUENCE [LARGE SCALE GENOMIC DNA]</scope>
    <source>
        <strain evidence="3 4">ATCC 30894</strain>
    </source>
</reference>
<dbReference type="InterPro" id="IPR056690">
    <property type="entry name" value="DUF7788"/>
</dbReference>
<feature type="domain" description="DUF7788" evidence="2">
    <location>
        <begin position="284"/>
        <end position="460"/>
    </location>
</feature>
<dbReference type="AlphaFoldDB" id="A0A6A5BUK8"/>
<evidence type="ECO:0000259" key="2">
    <source>
        <dbReference type="Pfam" id="PF25043"/>
    </source>
</evidence>
<feature type="domain" description="DUF2828" evidence="1">
    <location>
        <begin position="4"/>
        <end position="100"/>
    </location>
</feature>
<protein>
    <recommendedName>
        <fullName evidence="5">TROVE domain-containing protein</fullName>
    </recommendedName>
</protein>
<dbReference type="InterPro" id="IPR036465">
    <property type="entry name" value="vWFA_dom_sf"/>
</dbReference>
<keyword evidence="4" id="KW-1185">Reference proteome</keyword>
<dbReference type="OrthoDB" id="1149618at2759"/>
<comment type="caution">
    <text evidence="3">The sequence shown here is derived from an EMBL/GenBank/DDBJ whole genome shotgun (WGS) entry which is preliminary data.</text>
</comment>
<dbReference type="Pfam" id="PF25043">
    <property type="entry name" value="DUF7788"/>
    <property type="match status" value="1"/>
</dbReference>
<dbReference type="OMA" id="AKQLFPH"/>
<dbReference type="RefSeq" id="XP_044562143.1">
    <property type="nucleotide sequence ID" value="XM_044706725.1"/>
</dbReference>
<feature type="domain" description="DUF2828" evidence="1">
    <location>
        <begin position="114"/>
        <end position="281"/>
    </location>
</feature>
<dbReference type="Proteomes" id="UP000444721">
    <property type="component" value="Unassembled WGS sequence"/>
</dbReference>
<evidence type="ECO:0000313" key="3">
    <source>
        <dbReference type="EMBL" id="KAF0977430.1"/>
    </source>
</evidence>
<sequence length="486" mass="55669">MITTKQCAPSHASTGSARVDLFFKTVRGLEESFLYQLLEASWKEDPLDTLKLVFYMRDCRGGKGERDLFHLALNWLIDHHPEDVLCNLSLLPEYGRWEDLLRHINNEKGLIGPTIAKMFATQLQEDFKAMHEGKPVTLCAKWAPSENCKHDKKYSAVKLICKELGIKKAEYRKNYISPLREYIKVVERLMCLKKWDAIEYSKVPGVAMNKLKKAFLKHDKERFEEYMSKLQKGEVKVNASTVEPHEIVAQFMHRSHSQDTDTILEEQWKEIVKRVEKLGTMDHALAVCDVSGSMSGLPMQVCISIGLLVSHLSMPPFKGRLITFHEDPQLINITSTTLHDKVQEIMRMPWGMSTNFYKVFEMILNEAKKNKLTQEEMPTTIYVISDMQFDSAAGSSMANFDYMKNLYKQSGYDIPRIVFWNVNGSSRDFVSNDAHEQGVAMIGGFSPSIMKAVLEGEDFSPLGIMKKAIDDKRYEKIRLASSPQQE</sequence>
<organism evidence="3 4">
    <name type="scientific">Naegleria fowleri</name>
    <name type="common">Brain eating amoeba</name>
    <dbReference type="NCBI Taxonomy" id="5763"/>
    <lineage>
        <taxon>Eukaryota</taxon>
        <taxon>Discoba</taxon>
        <taxon>Heterolobosea</taxon>
        <taxon>Tetramitia</taxon>
        <taxon>Eutetramitia</taxon>
        <taxon>Vahlkampfiidae</taxon>
        <taxon>Naegleria</taxon>
    </lineage>
</organism>
<dbReference type="Pfam" id="PF11443">
    <property type="entry name" value="DUF2828"/>
    <property type="match status" value="2"/>
</dbReference>
<gene>
    <name evidence="3" type="ORF">FDP41_003422</name>
</gene>
<dbReference type="VEuPathDB" id="AmoebaDB:NfTy_071460"/>
<accession>A0A6A5BUK8</accession>
<name>A0A6A5BUK8_NAEFO</name>
<proteinExistence type="predicted"/>
<dbReference type="Gene3D" id="3.40.50.410">
    <property type="entry name" value="von Willebrand factor, type A domain"/>
    <property type="match status" value="1"/>
</dbReference>
<dbReference type="InterPro" id="IPR058580">
    <property type="entry name" value="DUF2828"/>
</dbReference>
<evidence type="ECO:0000313" key="4">
    <source>
        <dbReference type="Proteomes" id="UP000444721"/>
    </source>
</evidence>
<dbReference type="GeneID" id="68110640"/>
<evidence type="ECO:0000259" key="1">
    <source>
        <dbReference type="Pfam" id="PF11443"/>
    </source>
</evidence>
<dbReference type="PANTHER" id="PTHR31373:SF27">
    <property type="entry name" value="TROVE DOMAIN-CONTAINING PROTEIN"/>
    <property type="match status" value="1"/>
</dbReference>
<dbReference type="SUPFAM" id="SSF53300">
    <property type="entry name" value="vWA-like"/>
    <property type="match status" value="1"/>
</dbReference>
<evidence type="ECO:0008006" key="5">
    <source>
        <dbReference type="Google" id="ProtNLM"/>
    </source>
</evidence>
<dbReference type="VEuPathDB" id="AmoebaDB:NF0062860"/>
<dbReference type="VEuPathDB" id="AmoebaDB:FDP41_003422"/>
<dbReference type="EMBL" id="VFQX01000034">
    <property type="protein sequence ID" value="KAF0977430.1"/>
    <property type="molecule type" value="Genomic_DNA"/>
</dbReference>